<feature type="transmembrane region" description="Helical" evidence="6">
    <location>
        <begin position="75"/>
        <end position="93"/>
    </location>
</feature>
<comment type="subcellular location">
    <subcellularLocation>
        <location evidence="1">Membrane</location>
        <topology evidence="1">Multi-pass membrane protein</topology>
    </subcellularLocation>
</comment>
<dbReference type="InterPro" id="IPR007267">
    <property type="entry name" value="GtrA_DPMS_TM"/>
</dbReference>
<organism evidence="8 9">
    <name type="scientific">Accumulibacter regalis</name>
    <dbReference type="NCBI Taxonomy" id="522306"/>
    <lineage>
        <taxon>Bacteria</taxon>
        <taxon>Pseudomonadati</taxon>
        <taxon>Pseudomonadota</taxon>
        <taxon>Betaproteobacteria</taxon>
        <taxon>Candidatus Accumulibacter</taxon>
    </lineage>
</organism>
<proteinExistence type="inferred from homology"/>
<evidence type="ECO:0000256" key="5">
    <source>
        <dbReference type="ARBA" id="ARBA00023136"/>
    </source>
</evidence>
<keyword evidence="3 6" id="KW-0812">Transmembrane</keyword>
<evidence type="ECO:0000256" key="3">
    <source>
        <dbReference type="ARBA" id="ARBA00022692"/>
    </source>
</evidence>
<dbReference type="STRING" id="1454004.AW11_01437"/>
<dbReference type="EMBL" id="JEMY01000015">
    <property type="protein sequence ID" value="EXI89570.1"/>
    <property type="molecule type" value="Genomic_DNA"/>
</dbReference>
<feature type="transmembrane region" description="Helical" evidence="6">
    <location>
        <begin position="99"/>
        <end position="118"/>
    </location>
</feature>
<dbReference type="Proteomes" id="UP000022141">
    <property type="component" value="Unassembled WGS sequence"/>
</dbReference>
<name>A0A011QKP7_ACCRE</name>
<evidence type="ECO:0000313" key="9">
    <source>
        <dbReference type="Proteomes" id="UP000022141"/>
    </source>
</evidence>
<feature type="transmembrane region" description="Helical" evidence="6">
    <location>
        <begin position="9"/>
        <end position="30"/>
    </location>
</feature>
<accession>A0A011QKP7</accession>
<feature type="domain" description="GtrA/DPMS transmembrane" evidence="7">
    <location>
        <begin position="12"/>
        <end position="125"/>
    </location>
</feature>
<comment type="similarity">
    <text evidence="2">Belongs to the GtrA family.</text>
</comment>
<keyword evidence="4 6" id="KW-1133">Transmembrane helix</keyword>
<evidence type="ECO:0000313" key="8">
    <source>
        <dbReference type="EMBL" id="EXI89570.1"/>
    </source>
</evidence>
<dbReference type="Pfam" id="PF04138">
    <property type="entry name" value="GtrA_DPMS_TM"/>
    <property type="match status" value="1"/>
</dbReference>
<dbReference type="PANTHER" id="PTHR38459:SF1">
    <property type="entry name" value="PROPHAGE BACTOPRENOL-LINKED GLUCOSE TRANSLOCASE HOMOLOG"/>
    <property type="match status" value="1"/>
</dbReference>
<dbReference type="eggNOG" id="COG2246">
    <property type="taxonomic scope" value="Bacteria"/>
</dbReference>
<gene>
    <name evidence="8" type="ORF">AW11_01437</name>
</gene>
<protein>
    <submittedName>
        <fullName evidence="8">GtrA-like protein</fullName>
    </submittedName>
</protein>
<keyword evidence="5 6" id="KW-0472">Membrane</keyword>
<feature type="transmembrane region" description="Helical" evidence="6">
    <location>
        <begin position="36"/>
        <end position="54"/>
    </location>
</feature>
<dbReference type="PATRIC" id="fig|1454004.3.peg.1479"/>
<dbReference type="PROSITE" id="PS51257">
    <property type="entry name" value="PROKAR_LIPOPROTEIN"/>
    <property type="match status" value="1"/>
</dbReference>
<reference evidence="8" key="1">
    <citation type="submission" date="2014-02" db="EMBL/GenBank/DDBJ databases">
        <title>Expanding our view of genomic diversity in Candidatus Accumulibacter clades.</title>
        <authorList>
            <person name="Skennerton C.T."/>
            <person name="Barr J.J."/>
            <person name="Slater F.R."/>
            <person name="Bond P.L."/>
            <person name="Tyson G.W."/>
        </authorList>
    </citation>
    <scope>NUCLEOTIDE SEQUENCE [LARGE SCALE GENOMIC DNA]</scope>
</reference>
<dbReference type="PANTHER" id="PTHR38459">
    <property type="entry name" value="PROPHAGE BACTOPRENOL-LINKED GLUCOSE TRANSLOCASE HOMOLOG"/>
    <property type="match status" value="1"/>
</dbReference>
<evidence type="ECO:0000259" key="7">
    <source>
        <dbReference type="Pfam" id="PF04138"/>
    </source>
</evidence>
<evidence type="ECO:0000256" key="6">
    <source>
        <dbReference type="SAM" id="Phobius"/>
    </source>
</evidence>
<evidence type="ECO:0000256" key="1">
    <source>
        <dbReference type="ARBA" id="ARBA00004141"/>
    </source>
</evidence>
<dbReference type="AlphaFoldDB" id="A0A011QKP7"/>
<keyword evidence="9" id="KW-1185">Reference proteome</keyword>
<dbReference type="InterPro" id="IPR051401">
    <property type="entry name" value="GtrA_CellWall_Glycosyl"/>
</dbReference>
<dbReference type="GO" id="GO:0005886">
    <property type="term" value="C:plasma membrane"/>
    <property type="evidence" value="ECO:0007669"/>
    <property type="project" value="TreeGrafter"/>
</dbReference>
<evidence type="ECO:0000256" key="4">
    <source>
        <dbReference type="ARBA" id="ARBA00022989"/>
    </source>
</evidence>
<sequence length="128" mass="14195">MPRRLLAQFLSFALIGVLGTAAHFVVLYALVSCFDFGPVLASSLGAASGALLNYGLNYRWTFRSRKRHREALPKFIVVAGGGWLLNALLMAILLSRLDIHYLLVQLVVTGLVLVWNFLANRFWTFGGL</sequence>
<dbReference type="GO" id="GO:0000271">
    <property type="term" value="P:polysaccharide biosynthetic process"/>
    <property type="evidence" value="ECO:0007669"/>
    <property type="project" value="InterPro"/>
</dbReference>
<comment type="caution">
    <text evidence="8">The sequence shown here is derived from an EMBL/GenBank/DDBJ whole genome shotgun (WGS) entry which is preliminary data.</text>
</comment>
<evidence type="ECO:0000256" key="2">
    <source>
        <dbReference type="ARBA" id="ARBA00009399"/>
    </source>
</evidence>